<keyword evidence="2" id="KW-1185">Reference proteome</keyword>
<sequence length="53" mass="6239">MSNERIIRLLISKSNAYKDGYARALAKGDTYAAKKWKEGYQLIKERIYDLKQE</sequence>
<gene>
    <name evidence="1" type="ORF">SAMN02745823_00298</name>
</gene>
<dbReference type="RefSeq" id="WP_159435321.1">
    <property type="nucleotide sequence ID" value="NZ_FQXV01000001.1"/>
</dbReference>
<dbReference type="EMBL" id="FQXV01000001">
    <property type="protein sequence ID" value="SHH56238.1"/>
    <property type="molecule type" value="Genomic_DNA"/>
</dbReference>
<proteinExistence type="predicted"/>
<evidence type="ECO:0000313" key="2">
    <source>
        <dbReference type="Proteomes" id="UP000183995"/>
    </source>
</evidence>
<protein>
    <submittedName>
        <fullName evidence="1">Uncharacterized protein</fullName>
    </submittedName>
</protein>
<dbReference type="Proteomes" id="UP000183995">
    <property type="component" value="Unassembled WGS sequence"/>
</dbReference>
<dbReference type="AlphaFoldDB" id="A0A1M5TZV6"/>
<accession>A0A1M5TZV6</accession>
<organism evidence="1 2">
    <name type="scientific">Sporobacter termitidis DSM 10068</name>
    <dbReference type="NCBI Taxonomy" id="1123282"/>
    <lineage>
        <taxon>Bacteria</taxon>
        <taxon>Bacillati</taxon>
        <taxon>Bacillota</taxon>
        <taxon>Clostridia</taxon>
        <taxon>Eubacteriales</taxon>
        <taxon>Oscillospiraceae</taxon>
        <taxon>Sporobacter</taxon>
    </lineage>
</organism>
<dbReference type="STRING" id="1123282.SAMN02745823_00298"/>
<name>A0A1M5TZV6_9FIRM</name>
<reference evidence="1 2" key="1">
    <citation type="submission" date="2016-11" db="EMBL/GenBank/DDBJ databases">
        <authorList>
            <person name="Jaros S."/>
            <person name="Januszkiewicz K."/>
            <person name="Wedrychowicz H."/>
        </authorList>
    </citation>
    <scope>NUCLEOTIDE SEQUENCE [LARGE SCALE GENOMIC DNA]</scope>
    <source>
        <strain evidence="1 2">DSM 10068</strain>
    </source>
</reference>
<evidence type="ECO:0000313" key="1">
    <source>
        <dbReference type="EMBL" id="SHH56238.1"/>
    </source>
</evidence>